<dbReference type="GO" id="GO:0006891">
    <property type="term" value="P:intra-Golgi vesicle-mediated transport"/>
    <property type="evidence" value="ECO:0007669"/>
    <property type="project" value="InterPro"/>
</dbReference>
<evidence type="ECO:0000313" key="2">
    <source>
        <dbReference type="EMBL" id="KAF1946123.1"/>
    </source>
</evidence>
<evidence type="ECO:0000259" key="1">
    <source>
        <dbReference type="Pfam" id="PF12735"/>
    </source>
</evidence>
<dbReference type="PANTHER" id="PTHR28159">
    <property type="entry name" value="TRAFFICKING PROTEIN PARTICLE COMPLEX II-SPECIFIC SUBUNIT 65"/>
    <property type="match status" value="1"/>
</dbReference>
<evidence type="ECO:0000313" key="3">
    <source>
        <dbReference type="Proteomes" id="UP000800038"/>
    </source>
</evidence>
<dbReference type="Proteomes" id="UP000800038">
    <property type="component" value="Unassembled WGS sequence"/>
</dbReference>
<dbReference type="EMBL" id="ML976005">
    <property type="protein sequence ID" value="KAF1946123.1"/>
    <property type="molecule type" value="Genomic_DNA"/>
</dbReference>
<dbReference type="PANTHER" id="PTHR28159:SF1">
    <property type="entry name" value="TRAFFICKING PROTEIN PARTICLE COMPLEX II-SPECIFIC SUBUNIT 65"/>
    <property type="match status" value="1"/>
</dbReference>
<gene>
    <name evidence="2" type="ORF">EJ02DRAFT_418889</name>
</gene>
<name>A0A6A5T0Q1_9PLEO</name>
<dbReference type="InterPro" id="IPR024662">
    <property type="entry name" value="Trs65"/>
</dbReference>
<protein>
    <recommendedName>
        <fullName evidence="1">Trafficking protein particle complex II-specific subunit 65 IgD3 domain-containing protein</fullName>
    </recommendedName>
</protein>
<dbReference type="OrthoDB" id="5345392at2759"/>
<organism evidence="2 3">
    <name type="scientific">Clathrospora elynae</name>
    <dbReference type="NCBI Taxonomy" id="706981"/>
    <lineage>
        <taxon>Eukaryota</taxon>
        <taxon>Fungi</taxon>
        <taxon>Dikarya</taxon>
        <taxon>Ascomycota</taxon>
        <taxon>Pezizomycotina</taxon>
        <taxon>Dothideomycetes</taxon>
        <taxon>Pleosporomycetidae</taxon>
        <taxon>Pleosporales</taxon>
        <taxon>Diademaceae</taxon>
        <taxon>Clathrospora</taxon>
    </lineage>
</organism>
<feature type="domain" description="Trafficking protein particle complex II-specific subunit 65 IgD3" evidence="1">
    <location>
        <begin position="397"/>
        <end position="569"/>
    </location>
</feature>
<dbReference type="GO" id="GO:0005802">
    <property type="term" value="C:trans-Golgi network"/>
    <property type="evidence" value="ECO:0007669"/>
    <property type="project" value="TreeGrafter"/>
</dbReference>
<accession>A0A6A5T0Q1</accession>
<dbReference type="Pfam" id="PF12735">
    <property type="entry name" value="IgD3_Trs65"/>
    <property type="match status" value="1"/>
</dbReference>
<dbReference type="AlphaFoldDB" id="A0A6A5T0Q1"/>
<sequence>MAASTAETQPRGSLEFVDSSVLEAVVPASSDIDIENELSSWDGAAEDTSASIMPFLSQRNILLLDELLAVYVVFRTPLLHDTVLKSYLARLLVNVEAFAFSTVPPPEQDPKAGPSKELIYSSTINHTDEPTVINHGEEDDAYTYVIWKVDIFIARPQGRFHKPAVYFQPTASFKPSERPRKDALEDEYLPSRVPTALNLLGSFENDPALAGIHPRLSAMRISKVTPSAPVARELVHPIRNGQRLIFRVLPALIWRMRYSRVQASLSDLSLMASLDLEVAQFATYDVRIKKVNLALHGGNVKTLADQQDTTAIHKPGDQLTYLYKIKPNLAPDGTPAPGSTGHYLTLRVEANVAIANDCRPDIAVEWKTPVDFASEQTSSLIKAAHRLSSQATNASNPDALLAHDTQNQQEQDASNSNINITLTVSGPPKVRVGEIFTWDVFIVNRSDKTRKLAILVIAKRKRDLERHKSHPSTSSAGGLRTGKKELLATAVIDENIVYAKQKSARTETADLICLTTDIRLGQLSPGACYTADLKFLALSSGVLSVESVRVIDLATNDTADIRDLPSIVAVETED</sequence>
<dbReference type="InterPro" id="IPR055420">
    <property type="entry name" value="IgD3_Trs65"/>
</dbReference>
<reference evidence="2" key="1">
    <citation type="journal article" date="2020" name="Stud. Mycol.">
        <title>101 Dothideomycetes genomes: a test case for predicting lifestyles and emergence of pathogens.</title>
        <authorList>
            <person name="Haridas S."/>
            <person name="Albert R."/>
            <person name="Binder M."/>
            <person name="Bloem J."/>
            <person name="Labutti K."/>
            <person name="Salamov A."/>
            <person name="Andreopoulos B."/>
            <person name="Baker S."/>
            <person name="Barry K."/>
            <person name="Bills G."/>
            <person name="Bluhm B."/>
            <person name="Cannon C."/>
            <person name="Castanera R."/>
            <person name="Culley D."/>
            <person name="Daum C."/>
            <person name="Ezra D."/>
            <person name="Gonzalez J."/>
            <person name="Henrissat B."/>
            <person name="Kuo A."/>
            <person name="Liang C."/>
            <person name="Lipzen A."/>
            <person name="Lutzoni F."/>
            <person name="Magnuson J."/>
            <person name="Mondo S."/>
            <person name="Nolan M."/>
            <person name="Ohm R."/>
            <person name="Pangilinan J."/>
            <person name="Park H.-J."/>
            <person name="Ramirez L."/>
            <person name="Alfaro M."/>
            <person name="Sun H."/>
            <person name="Tritt A."/>
            <person name="Yoshinaga Y."/>
            <person name="Zwiers L.-H."/>
            <person name="Turgeon B."/>
            <person name="Goodwin S."/>
            <person name="Spatafora J."/>
            <person name="Crous P."/>
            <person name="Grigoriev I."/>
        </authorList>
    </citation>
    <scope>NUCLEOTIDE SEQUENCE</scope>
    <source>
        <strain evidence="2">CBS 161.51</strain>
    </source>
</reference>
<proteinExistence type="predicted"/>
<dbReference type="GO" id="GO:1990071">
    <property type="term" value="C:TRAPPII protein complex"/>
    <property type="evidence" value="ECO:0007669"/>
    <property type="project" value="InterPro"/>
</dbReference>
<keyword evidence="3" id="KW-1185">Reference proteome</keyword>